<comment type="subunit">
    <text evidence="5">Part of the 50S ribosomal subunit.</text>
</comment>
<gene>
    <name evidence="5" type="primary">rpl6</name>
</gene>
<dbReference type="AlphaFoldDB" id="A0A0H4T4V3"/>
<evidence type="ECO:0000256" key="2">
    <source>
        <dbReference type="ARBA" id="ARBA00022884"/>
    </source>
</evidence>
<dbReference type="PANTHER" id="PTHR11655">
    <property type="entry name" value="60S/50S RIBOSOMAL PROTEIN L6/L9"/>
    <property type="match status" value="1"/>
</dbReference>
<comment type="similarity">
    <text evidence="5">Belongs to the universal ribosomal protein uL6 family.</text>
</comment>
<evidence type="ECO:0000256" key="1">
    <source>
        <dbReference type="ARBA" id="ARBA00022730"/>
    </source>
</evidence>
<dbReference type="GO" id="GO:0019843">
    <property type="term" value="F:rRNA binding"/>
    <property type="evidence" value="ECO:0007669"/>
    <property type="project" value="UniProtKB-UniRule"/>
</dbReference>
<accession>A0A0H4T4V3</accession>
<dbReference type="GO" id="GO:0022625">
    <property type="term" value="C:cytosolic large ribosomal subunit"/>
    <property type="evidence" value="ECO:0007669"/>
    <property type="project" value="UniProtKB-UniRule"/>
</dbReference>
<evidence type="ECO:0000259" key="6">
    <source>
        <dbReference type="Pfam" id="PF00347"/>
    </source>
</evidence>
<dbReference type="GO" id="GO:0002181">
    <property type="term" value="P:cytoplasmic translation"/>
    <property type="evidence" value="ECO:0007669"/>
    <property type="project" value="TreeGrafter"/>
</dbReference>
<dbReference type="InterPro" id="IPR036789">
    <property type="entry name" value="Ribosomal_uL6-like_a/b-dom_sf"/>
</dbReference>
<comment type="function">
    <text evidence="5">This protein binds to the 23S rRNA, and is important in its secondary structure. It is located near the subunit interface in the base of the L7/L12 stalk, and near the tRNA binding site of the peptidyltransferase center.</text>
</comment>
<evidence type="ECO:0000256" key="5">
    <source>
        <dbReference type="HAMAP-Rule" id="MF_01365"/>
    </source>
</evidence>
<dbReference type="PROSITE" id="PS00700">
    <property type="entry name" value="RIBOSOMAL_L6_2"/>
    <property type="match status" value="1"/>
</dbReference>
<sequence length="181" mass="19894">MPVAGILDERVRIPEGVQVRLEGDDVVVAGKGHTLRRKLGHPRVRIAVQGGEVSVTSEYPTKREKALVGTYAAHVRNLILGVTQGFEYEMKVVYSHFPVKVGVKGAEVIIENFLGEKHPRRARILGDTKVEVSGDQVLLRGPDIEAVSQTAANIEQATRIRGFDQRVFQDGIYITKKAGEA</sequence>
<dbReference type="PIRSF" id="PIRSF002162">
    <property type="entry name" value="Ribosomal_L6"/>
    <property type="match status" value="1"/>
</dbReference>
<dbReference type="Gene3D" id="3.90.930.12">
    <property type="entry name" value="Ribosomal protein L6, alpha-beta domain"/>
    <property type="match status" value="2"/>
</dbReference>
<dbReference type="InterPro" id="IPR019907">
    <property type="entry name" value="Ribosomal_uL6_arc"/>
</dbReference>
<keyword evidence="1 5" id="KW-0699">rRNA-binding</keyword>
<proteinExistence type="inferred from homology"/>
<dbReference type="EMBL" id="KT007002">
    <property type="protein sequence ID" value="AKQ02708.1"/>
    <property type="molecule type" value="Genomic_DNA"/>
</dbReference>
<feature type="domain" description="Large ribosomal subunit protein uL6 alpha-beta" evidence="6">
    <location>
        <begin position="97"/>
        <end position="171"/>
    </location>
</feature>
<organism evidence="7">
    <name type="scientific">uncultured euryarchaeote Rifle_16ft_4_minimus_37664</name>
    <dbReference type="NCBI Taxonomy" id="1665194"/>
    <lineage>
        <taxon>Archaea</taxon>
        <taxon>Methanobacteriati</taxon>
        <taxon>Methanobacteriota</taxon>
        <taxon>environmental samples</taxon>
    </lineage>
</organism>
<name>A0A0H4T4V3_9EURY</name>
<keyword evidence="4 5" id="KW-0687">Ribonucleoprotein</keyword>
<dbReference type="GO" id="GO:0003735">
    <property type="term" value="F:structural constituent of ribosome"/>
    <property type="evidence" value="ECO:0007669"/>
    <property type="project" value="UniProtKB-UniRule"/>
</dbReference>
<evidence type="ECO:0000256" key="4">
    <source>
        <dbReference type="ARBA" id="ARBA00023274"/>
    </source>
</evidence>
<reference evidence="7" key="1">
    <citation type="journal article" date="2015" name="ISME J.">
        <title>Aquifer environment selects for microbial species cohorts in sediment and groundwater.</title>
        <authorList>
            <person name="Hug L.A."/>
            <person name="Thomas B.C."/>
            <person name="Brown C.T."/>
            <person name="Frischkorn K.R."/>
            <person name="Williams K.H."/>
            <person name="Tringe S.G."/>
            <person name="Banfield J.F."/>
        </authorList>
    </citation>
    <scope>NUCLEOTIDE SEQUENCE</scope>
</reference>
<keyword evidence="3 5" id="KW-0689">Ribosomal protein</keyword>
<dbReference type="Pfam" id="PF00347">
    <property type="entry name" value="Ribosomal_L6"/>
    <property type="match status" value="2"/>
</dbReference>
<dbReference type="InterPro" id="IPR002359">
    <property type="entry name" value="Ribosomal_uL6_CS2"/>
</dbReference>
<dbReference type="SUPFAM" id="SSF56053">
    <property type="entry name" value="Ribosomal protein L6"/>
    <property type="match status" value="2"/>
</dbReference>
<dbReference type="InterPro" id="IPR000702">
    <property type="entry name" value="Ribosomal_uL6-like"/>
</dbReference>
<evidence type="ECO:0000313" key="7">
    <source>
        <dbReference type="EMBL" id="AKQ02708.1"/>
    </source>
</evidence>
<dbReference type="InterPro" id="IPR020040">
    <property type="entry name" value="Ribosomal_uL6_a/b-dom"/>
</dbReference>
<dbReference type="HAMAP" id="MF_01365_A">
    <property type="entry name" value="Ribosomal_uL6_A"/>
    <property type="match status" value="1"/>
</dbReference>
<evidence type="ECO:0000256" key="3">
    <source>
        <dbReference type="ARBA" id="ARBA00022980"/>
    </source>
</evidence>
<feature type="domain" description="Large ribosomal subunit protein uL6 alpha-beta" evidence="6">
    <location>
        <begin position="13"/>
        <end position="85"/>
    </location>
</feature>
<dbReference type="NCBIfam" id="TIGR03653">
    <property type="entry name" value="uL6_arch"/>
    <property type="match status" value="1"/>
</dbReference>
<dbReference type="FunFam" id="3.90.930.12:FF:000008">
    <property type="entry name" value="50S ribosomal protein L6"/>
    <property type="match status" value="1"/>
</dbReference>
<protein>
    <recommendedName>
        <fullName evidence="5">Large ribosomal subunit protein uL6</fullName>
    </recommendedName>
</protein>
<dbReference type="NCBIfam" id="NF004037">
    <property type="entry name" value="PRK05518.1"/>
    <property type="match status" value="1"/>
</dbReference>
<dbReference type="PANTHER" id="PTHR11655:SF16">
    <property type="entry name" value="60S RIBOSOMAL PROTEIN L9"/>
    <property type="match status" value="1"/>
</dbReference>
<keyword evidence="2 5" id="KW-0694">RNA-binding</keyword>